<dbReference type="PANTHER" id="PTHR31760">
    <property type="entry name" value="S-ADENOSYL-L-METHIONINE-DEPENDENT METHYLTRANSFERASES SUPERFAMILY PROTEIN"/>
    <property type="match status" value="1"/>
</dbReference>
<evidence type="ECO:0000256" key="5">
    <source>
        <dbReference type="ARBA" id="ARBA00022691"/>
    </source>
</evidence>
<proteinExistence type="inferred from homology"/>
<dbReference type="Gene3D" id="3.40.50.150">
    <property type="entry name" value="Vaccinia Virus protein VP39"/>
    <property type="match status" value="1"/>
</dbReference>
<feature type="binding site" evidence="6">
    <location>
        <position position="138"/>
    </location>
    <ligand>
        <name>S-adenosyl-L-methionine</name>
        <dbReference type="ChEBI" id="CHEBI:59789"/>
    </ligand>
</feature>
<keyword evidence="5 6" id="KW-0949">S-adenosyl-L-methionine</keyword>
<comment type="subcellular location">
    <subcellularLocation>
        <location evidence="6">Cytoplasm</location>
    </subcellularLocation>
</comment>
<comment type="similarity">
    <text evidence="6">Belongs to the methyltransferase superfamily. RNA methyltransferase RsmG family.</text>
</comment>
<dbReference type="PANTHER" id="PTHR31760:SF0">
    <property type="entry name" value="S-ADENOSYL-L-METHIONINE-DEPENDENT METHYLTRANSFERASES SUPERFAMILY PROTEIN"/>
    <property type="match status" value="1"/>
</dbReference>
<keyword evidence="3 6" id="KW-0489">Methyltransferase</keyword>
<dbReference type="OrthoDB" id="9808773at2"/>
<dbReference type="CDD" id="cd02440">
    <property type="entry name" value="AdoMet_MTases"/>
    <property type="match status" value="1"/>
</dbReference>
<evidence type="ECO:0000256" key="6">
    <source>
        <dbReference type="HAMAP-Rule" id="MF_00074"/>
    </source>
</evidence>
<dbReference type="InterPro" id="IPR029063">
    <property type="entry name" value="SAM-dependent_MTases_sf"/>
</dbReference>
<evidence type="ECO:0000313" key="8">
    <source>
        <dbReference type="Proteomes" id="UP000298616"/>
    </source>
</evidence>
<keyword evidence="2 6" id="KW-0698">rRNA processing</keyword>
<dbReference type="AlphaFoldDB" id="A0A4D7K5U8"/>
<dbReference type="EC" id="2.1.1.-" evidence="6"/>
<keyword evidence="8" id="KW-1185">Reference proteome</keyword>
<name>A0A4D7K5U8_9BACT</name>
<evidence type="ECO:0000256" key="2">
    <source>
        <dbReference type="ARBA" id="ARBA00022552"/>
    </source>
</evidence>
<dbReference type="HAMAP" id="MF_00074">
    <property type="entry name" value="16SrRNA_methyltr_G"/>
    <property type="match status" value="1"/>
</dbReference>
<dbReference type="GO" id="GO:0070043">
    <property type="term" value="F:rRNA (guanine-N7-)-methyltransferase activity"/>
    <property type="evidence" value="ECO:0007669"/>
    <property type="project" value="UniProtKB-UniRule"/>
</dbReference>
<evidence type="ECO:0000256" key="1">
    <source>
        <dbReference type="ARBA" id="ARBA00022490"/>
    </source>
</evidence>
<reference evidence="7 8" key="1">
    <citation type="submission" date="2018-04" db="EMBL/GenBank/DDBJ databases">
        <title>Complete genome uncultured novel isolate.</title>
        <authorList>
            <person name="Merlino G."/>
        </authorList>
    </citation>
    <scope>NUCLEOTIDE SEQUENCE [LARGE SCALE GENOMIC DNA]</scope>
    <source>
        <strain evidence="8">R1DC9</strain>
    </source>
</reference>
<evidence type="ECO:0000313" key="7">
    <source>
        <dbReference type="EMBL" id="QCK14768.1"/>
    </source>
</evidence>
<keyword evidence="4 6" id="KW-0808">Transferase</keyword>
<sequence length="209" mass="24258">MPDLSLIKKYFPDITEKQENQFLKALETYREWNEKINVVSRKDIENLEEKHFLHSLAIAKIISFNDGSKVMDVGTGGGFPGIPLAILFPNVQFHLVDSIAKKIRVVEEVSKACGLKNVTYQQARAEKVKGKYDYVISRAVTRMKPFYSWVKNKIEPGPHRDVDHGIIYLKGGDISEEMDELNRSYQIFDINKWYKEDFFETKKIVHVPF</sequence>
<dbReference type="InterPro" id="IPR003682">
    <property type="entry name" value="rRNA_ssu_MeTfrase_G"/>
</dbReference>
<accession>A0A4D7K5U8</accession>
<dbReference type="Pfam" id="PF02527">
    <property type="entry name" value="GidB"/>
    <property type="match status" value="1"/>
</dbReference>
<organism evidence="7 8">
    <name type="scientific">Mangrovivirga cuniculi</name>
    <dbReference type="NCBI Taxonomy" id="2715131"/>
    <lineage>
        <taxon>Bacteria</taxon>
        <taxon>Pseudomonadati</taxon>
        <taxon>Bacteroidota</taxon>
        <taxon>Cytophagia</taxon>
        <taxon>Cytophagales</taxon>
        <taxon>Mangrovivirgaceae</taxon>
        <taxon>Mangrovivirga</taxon>
    </lineage>
</organism>
<dbReference type="PIRSF" id="PIRSF003078">
    <property type="entry name" value="GidB"/>
    <property type="match status" value="1"/>
</dbReference>
<dbReference type="GO" id="GO:0005829">
    <property type="term" value="C:cytosol"/>
    <property type="evidence" value="ECO:0007669"/>
    <property type="project" value="TreeGrafter"/>
</dbReference>
<dbReference type="NCBIfam" id="TIGR00138">
    <property type="entry name" value="rsmG_gidB"/>
    <property type="match status" value="1"/>
</dbReference>
<keyword evidence="1 6" id="KW-0963">Cytoplasm</keyword>
<comment type="function">
    <text evidence="6">Specifically methylates the N7 position of a guanine in 16S rRNA.</text>
</comment>
<dbReference type="SUPFAM" id="SSF53335">
    <property type="entry name" value="S-adenosyl-L-methionine-dependent methyltransferases"/>
    <property type="match status" value="1"/>
</dbReference>
<evidence type="ECO:0000256" key="4">
    <source>
        <dbReference type="ARBA" id="ARBA00022679"/>
    </source>
</evidence>
<evidence type="ECO:0000256" key="3">
    <source>
        <dbReference type="ARBA" id="ARBA00022603"/>
    </source>
</evidence>
<dbReference type="KEGG" id="fpf:DCC35_08455"/>
<dbReference type="RefSeq" id="WP_137090355.1">
    <property type="nucleotide sequence ID" value="NZ_CP028923.1"/>
</dbReference>
<protein>
    <recommendedName>
        <fullName evidence="6">Ribosomal RNA small subunit methyltransferase G</fullName>
        <ecNumber evidence="6">2.1.1.-</ecNumber>
    </recommendedName>
    <alternativeName>
        <fullName evidence="6">16S rRNA 7-methylguanosine methyltransferase</fullName>
        <shortName evidence="6">16S rRNA m7G methyltransferase</shortName>
    </alternativeName>
</protein>
<dbReference type="EMBL" id="CP028923">
    <property type="protein sequence ID" value="QCK14768.1"/>
    <property type="molecule type" value="Genomic_DNA"/>
</dbReference>
<dbReference type="Proteomes" id="UP000298616">
    <property type="component" value="Chromosome"/>
</dbReference>
<feature type="binding site" evidence="6">
    <location>
        <position position="79"/>
    </location>
    <ligand>
        <name>S-adenosyl-L-methionine</name>
        <dbReference type="ChEBI" id="CHEBI:59789"/>
    </ligand>
</feature>
<comment type="caution">
    <text evidence="6">Lacks conserved residue(s) required for the propagation of feature annotation.</text>
</comment>
<feature type="binding site" evidence="6">
    <location>
        <begin position="125"/>
        <end position="126"/>
    </location>
    <ligand>
        <name>S-adenosyl-L-methionine</name>
        <dbReference type="ChEBI" id="CHEBI:59789"/>
    </ligand>
</feature>
<gene>
    <name evidence="6" type="primary">rsmG</name>
    <name evidence="7" type="ORF">DCC35_08455</name>
</gene>
<feature type="binding site" evidence="6">
    <location>
        <position position="74"/>
    </location>
    <ligand>
        <name>S-adenosyl-L-methionine</name>
        <dbReference type="ChEBI" id="CHEBI:59789"/>
    </ligand>
</feature>